<dbReference type="GO" id="GO:0004497">
    <property type="term" value="F:monooxygenase activity"/>
    <property type="evidence" value="ECO:0007669"/>
    <property type="project" value="UniProtKB-KW"/>
</dbReference>
<proteinExistence type="inferred from homology"/>
<name>A0A9X2HPB1_9SPHN</name>
<keyword evidence="2" id="KW-0408">Iron</keyword>
<comment type="similarity">
    <text evidence="1 2">Belongs to the cytochrome P450 family.</text>
</comment>
<evidence type="ECO:0000256" key="2">
    <source>
        <dbReference type="RuleBase" id="RU000461"/>
    </source>
</evidence>
<keyword evidence="2" id="KW-0349">Heme</keyword>
<dbReference type="GO" id="GO:0005506">
    <property type="term" value="F:iron ion binding"/>
    <property type="evidence" value="ECO:0007669"/>
    <property type="project" value="InterPro"/>
</dbReference>
<dbReference type="SUPFAM" id="SSF48264">
    <property type="entry name" value="Cytochrome P450"/>
    <property type="match status" value="1"/>
</dbReference>
<sequence length="369" mass="40725">MEELRRAGPALFTPHSRALTGPGTWIFTSSAAIRAIFQDPETFASGGVRPFGQLIGDSWPLIPIDIDPPDHARYRRVLNPMFSPARMAQLEPAIARRAAEIAGPLIARGDCEFIADFAQPFPVSIFLELFGLPLERLRDFIGFNEAILKGEGEAQVAAIRGLRDLLREEILRRRKQPSEDLLSELLTARIDGRAFDDDELTGLAVTLFLAGLDTVTSTLGYMFLYLAQAQSAQSLLRDKPELIGGAVEELLRMFNVVMTARRATRDTVIDGVEIRKGDNVALPTSLISRDPAEVESPDEADFMRVDNRHSAFGYGIHRCLGSHLARRELGAALRCWTSTMPPFTKPAQVRPVSTGIGVFSLARLDLTWA</sequence>
<dbReference type="InterPro" id="IPR036396">
    <property type="entry name" value="Cyt_P450_sf"/>
</dbReference>
<dbReference type="EMBL" id="JAMLDX010000003">
    <property type="protein sequence ID" value="MCP3730040.1"/>
    <property type="molecule type" value="Genomic_DNA"/>
</dbReference>
<gene>
    <name evidence="3" type="ORF">M9978_06320</name>
</gene>
<reference evidence="3" key="1">
    <citation type="submission" date="2022-05" db="EMBL/GenBank/DDBJ databases">
        <title>Sphingomonas sp. strain MG17 Genome sequencing and assembly.</title>
        <authorList>
            <person name="Kim I."/>
        </authorList>
    </citation>
    <scope>NUCLEOTIDE SEQUENCE</scope>
    <source>
        <strain evidence="3">MG17</strain>
    </source>
</reference>
<dbReference type="PANTHER" id="PTHR46696">
    <property type="entry name" value="P450, PUTATIVE (EUROFUNG)-RELATED"/>
    <property type="match status" value="1"/>
</dbReference>
<dbReference type="GO" id="GO:0020037">
    <property type="term" value="F:heme binding"/>
    <property type="evidence" value="ECO:0007669"/>
    <property type="project" value="InterPro"/>
</dbReference>
<dbReference type="InterPro" id="IPR017972">
    <property type="entry name" value="Cyt_P450_CS"/>
</dbReference>
<dbReference type="Proteomes" id="UP001139451">
    <property type="component" value="Unassembled WGS sequence"/>
</dbReference>
<dbReference type="InterPro" id="IPR001128">
    <property type="entry name" value="Cyt_P450"/>
</dbReference>
<keyword evidence="2" id="KW-0560">Oxidoreductase</keyword>
<evidence type="ECO:0000256" key="1">
    <source>
        <dbReference type="ARBA" id="ARBA00010617"/>
    </source>
</evidence>
<dbReference type="PANTHER" id="PTHR46696:SF6">
    <property type="entry name" value="P450, PUTATIVE (EUROFUNG)-RELATED"/>
    <property type="match status" value="1"/>
</dbReference>
<dbReference type="PRINTS" id="PR00385">
    <property type="entry name" value="P450"/>
</dbReference>
<dbReference type="PROSITE" id="PS00086">
    <property type="entry name" value="CYTOCHROME_P450"/>
    <property type="match status" value="1"/>
</dbReference>
<accession>A0A9X2HPB1</accession>
<dbReference type="GO" id="GO:0016705">
    <property type="term" value="F:oxidoreductase activity, acting on paired donors, with incorporation or reduction of molecular oxygen"/>
    <property type="evidence" value="ECO:0007669"/>
    <property type="project" value="InterPro"/>
</dbReference>
<dbReference type="AlphaFoldDB" id="A0A9X2HPB1"/>
<protein>
    <submittedName>
        <fullName evidence="3">Cytochrome P450</fullName>
    </submittedName>
</protein>
<evidence type="ECO:0000313" key="3">
    <source>
        <dbReference type="EMBL" id="MCP3730040.1"/>
    </source>
</evidence>
<evidence type="ECO:0000313" key="4">
    <source>
        <dbReference type="Proteomes" id="UP001139451"/>
    </source>
</evidence>
<dbReference type="Gene3D" id="1.10.630.10">
    <property type="entry name" value="Cytochrome P450"/>
    <property type="match status" value="1"/>
</dbReference>
<dbReference type="PRINTS" id="PR00359">
    <property type="entry name" value="BP450"/>
</dbReference>
<dbReference type="Pfam" id="PF00067">
    <property type="entry name" value="p450"/>
    <property type="match status" value="1"/>
</dbReference>
<comment type="caution">
    <text evidence="3">The sequence shown here is derived from an EMBL/GenBank/DDBJ whole genome shotgun (WGS) entry which is preliminary data.</text>
</comment>
<keyword evidence="2" id="KW-0503">Monooxygenase</keyword>
<dbReference type="InterPro" id="IPR002397">
    <property type="entry name" value="Cyt_P450_B"/>
</dbReference>
<keyword evidence="4" id="KW-1185">Reference proteome</keyword>
<keyword evidence="2" id="KW-0479">Metal-binding</keyword>
<organism evidence="3 4">
    <name type="scientific">Sphingomonas tagetis</name>
    <dbReference type="NCBI Taxonomy" id="2949092"/>
    <lineage>
        <taxon>Bacteria</taxon>
        <taxon>Pseudomonadati</taxon>
        <taxon>Pseudomonadota</taxon>
        <taxon>Alphaproteobacteria</taxon>
        <taxon>Sphingomonadales</taxon>
        <taxon>Sphingomonadaceae</taxon>
        <taxon>Sphingomonas</taxon>
    </lineage>
</organism>